<dbReference type="SUPFAM" id="SSF53448">
    <property type="entry name" value="Nucleotide-diphospho-sugar transferases"/>
    <property type="match status" value="1"/>
</dbReference>
<dbReference type="Pfam" id="PF00535">
    <property type="entry name" value="Glycos_transf_2"/>
    <property type="match status" value="1"/>
</dbReference>
<feature type="domain" description="Glycosyltransferase 2-like" evidence="4">
    <location>
        <begin position="8"/>
        <end position="128"/>
    </location>
</feature>
<dbReference type="RefSeq" id="WP_227117688.1">
    <property type="nucleotide sequence ID" value="NZ_LT598928.1"/>
</dbReference>
<dbReference type="AlphaFoldDB" id="A0A212J4D2"/>
<sequence length="325" mass="36468">MANPVVNITIPVFNRYHLTQKTLLALRKTAPGISFAVTVVDNGSEQALRDRLVELHKDGIIDNLFLLPRNMGISCACNIGWRAVDAPYYMKLDNDMAVITPHWLENLFRLWAHGDPVSTLGPTFKAHDMVKNPGTITSEDGILGICNSNLMGSAIIIPKSVSDMLGCWSEDYGLYGADDGDYGARMNCAGLSQYYYDANDFFVNGGKYDNSEYEDTDLNKVKEHARLFKDESGGMGLFVLNYYLYNMCVRNWKVPLRYRIKDMDGYNVVLEEDPAYAPIQQALSRSKDLLDNLVAAGRNNDIYSDAVVNRLKRIWKGCGQECTPL</sequence>
<protein>
    <recommendedName>
        <fullName evidence="4">Glycosyltransferase 2-like domain-containing protein</fullName>
    </recommendedName>
</protein>
<evidence type="ECO:0000256" key="2">
    <source>
        <dbReference type="ARBA" id="ARBA00022676"/>
    </source>
</evidence>
<accession>A0A212J4D2</accession>
<evidence type="ECO:0000256" key="1">
    <source>
        <dbReference type="ARBA" id="ARBA00006739"/>
    </source>
</evidence>
<evidence type="ECO:0000259" key="4">
    <source>
        <dbReference type="Pfam" id="PF00535"/>
    </source>
</evidence>
<reference evidence="5" key="1">
    <citation type="submission" date="2016-04" db="EMBL/GenBank/DDBJ databases">
        <authorList>
            <person name="Evans L.H."/>
            <person name="Alamgir A."/>
            <person name="Owens N."/>
            <person name="Weber N.D."/>
            <person name="Virtaneva K."/>
            <person name="Barbian K."/>
            <person name="Babar A."/>
            <person name="Rosenke K."/>
        </authorList>
    </citation>
    <scope>NUCLEOTIDE SEQUENCE</scope>
    <source>
        <strain evidence="5">92-2</strain>
    </source>
</reference>
<dbReference type="Gene3D" id="3.90.550.10">
    <property type="entry name" value="Spore Coat Polysaccharide Biosynthesis Protein SpsA, Chain A"/>
    <property type="match status" value="1"/>
</dbReference>
<dbReference type="GO" id="GO:0016757">
    <property type="term" value="F:glycosyltransferase activity"/>
    <property type="evidence" value="ECO:0007669"/>
    <property type="project" value="UniProtKB-KW"/>
</dbReference>
<comment type="similarity">
    <text evidence="1">Belongs to the glycosyltransferase 2 family.</text>
</comment>
<name>A0A212J4D2_9BACT</name>
<dbReference type="InterPro" id="IPR001173">
    <property type="entry name" value="Glyco_trans_2-like"/>
</dbReference>
<dbReference type="PANTHER" id="PTHR43179">
    <property type="entry name" value="RHAMNOSYLTRANSFERASE WBBL"/>
    <property type="match status" value="1"/>
</dbReference>
<keyword evidence="2" id="KW-0328">Glycosyltransferase</keyword>
<dbReference type="PANTHER" id="PTHR43179:SF12">
    <property type="entry name" value="GALACTOFURANOSYLTRANSFERASE GLFT2"/>
    <property type="match status" value="1"/>
</dbReference>
<evidence type="ECO:0000256" key="3">
    <source>
        <dbReference type="ARBA" id="ARBA00022679"/>
    </source>
</evidence>
<gene>
    <name evidence="5" type="ORF">KM92DES2_10507</name>
</gene>
<organism evidence="5">
    <name type="scientific">uncultured Desulfovibrio sp</name>
    <dbReference type="NCBI Taxonomy" id="167968"/>
    <lineage>
        <taxon>Bacteria</taxon>
        <taxon>Pseudomonadati</taxon>
        <taxon>Thermodesulfobacteriota</taxon>
        <taxon>Desulfovibrionia</taxon>
        <taxon>Desulfovibrionales</taxon>
        <taxon>Desulfovibrionaceae</taxon>
        <taxon>Desulfovibrio</taxon>
        <taxon>environmental samples</taxon>
    </lineage>
</organism>
<dbReference type="InterPro" id="IPR029044">
    <property type="entry name" value="Nucleotide-diphossugar_trans"/>
</dbReference>
<dbReference type="EMBL" id="FLUP01000001">
    <property type="protein sequence ID" value="SBV94267.1"/>
    <property type="molecule type" value="Genomic_DNA"/>
</dbReference>
<evidence type="ECO:0000313" key="5">
    <source>
        <dbReference type="EMBL" id="SBV94267.1"/>
    </source>
</evidence>
<keyword evidence="3" id="KW-0808">Transferase</keyword>
<proteinExistence type="inferred from homology"/>